<feature type="non-terminal residue" evidence="1">
    <location>
        <position position="194"/>
    </location>
</feature>
<reference evidence="1" key="1">
    <citation type="journal article" date="2014" name="Front. Microbiol.">
        <title>High frequency of phylogenetically diverse reductive dehalogenase-homologous genes in deep subseafloor sedimentary metagenomes.</title>
        <authorList>
            <person name="Kawai M."/>
            <person name="Futagami T."/>
            <person name="Toyoda A."/>
            <person name="Takaki Y."/>
            <person name="Nishi S."/>
            <person name="Hori S."/>
            <person name="Arai W."/>
            <person name="Tsubouchi T."/>
            <person name="Morono Y."/>
            <person name="Uchiyama I."/>
            <person name="Ito T."/>
            <person name="Fujiyama A."/>
            <person name="Inagaki F."/>
            <person name="Takami H."/>
        </authorList>
    </citation>
    <scope>NUCLEOTIDE SEQUENCE</scope>
    <source>
        <strain evidence="1">Expedition CK06-06</strain>
    </source>
</reference>
<accession>X1SBU7</accession>
<gene>
    <name evidence="1" type="ORF">S12H4_23635</name>
</gene>
<organism evidence="1">
    <name type="scientific">marine sediment metagenome</name>
    <dbReference type="NCBI Taxonomy" id="412755"/>
    <lineage>
        <taxon>unclassified sequences</taxon>
        <taxon>metagenomes</taxon>
        <taxon>ecological metagenomes</taxon>
    </lineage>
</organism>
<protein>
    <submittedName>
        <fullName evidence="1">Uncharacterized protein</fullName>
    </submittedName>
</protein>
<proteinExistence type="predicted"/>
<comment type="caution">
    <text evidence="1">The sequence shown here is derived from an EMBL/GenBank/DDBJ whole genome shotgun (WGS) entry which is preliminary data.</text>
</comment>
<dbReference type="EMBL" id="BARW01012604">
    <property type="protein sequence ID" value="GAI72910.1"/>
    <property type="molecule type" value="Genomic_DNA"/>
</dbReference>
<name>X1SBU7_9ZZZZ</name>
<dbReference type="AlphaFoldDB" id="X1SBU7"/>
<evidence type="ECO:0000313" key="1">
    <source>
        <dbReference type="EMBL" id="GAI72910.1"/>
    </source>
</evidence>
<sequence length="194" mass="22645">NIQPILLKEVVKSSEWEASMMDKSMRYYHLYRPQEPNPMPPKVTLDWGIDTVRVQVPQLIGKLADRLKSIGEVQWGLSRIKEHIADLLVASASLDKRREVTLVDYKLLIKLLAPMRVESLVTDKRELETQRYLASNQLAILTQFVTYGSFTLRQLSRDYHLSQSQCYKIMSRYTKEWEIVSKQPTTYAPTDELR</sequence>
<feature type="non-terminal residue" evidence="1">
    <location>
        <position position="1"/>
    </location>
</feature>